<organism evidence="1 2">
    <name type="scientific">Didymosphaeria variabile</name>
    <dbReference type="NCBI Taxonomy" id="1932322"/>
    <lineage>
        <taxon>Eukaryota</taxon>
        <taxon>Fungi</taxon>
        <taxon>Dikarya</taxon>
        <taxon>Ascomycota</taxon>
        <taxon>Pezizomycotina</taxon>
        <taxon>Dothideomycetes</taxon>
        <taxon>Pleosporomycetidae</taxon>
        <taxon>Pleosporales</taxon>
        <taxon>Massarineae</taxon>
        <taxon>Didymosphaeriaceae</taxon>
        <taxon>Didymosphaeria</taxon>
    </lineage>
</organism>
<sequence>MSTRTYEEKVRIHEQVRRMYDLKIGPLPATLFLGRRKPTLQDIINGTTWCIFVGGIPEEYDLSWYFLNYNDLAKFGFKARKSTDDEEKNLSRAIWYLGIDAKHSLSYKLEHSRLNMLCMLIAFALPGVDQVFEHEATSSFRGSYRMAWEQAIKHSSEEKDTRAQDYFLSSWNNNVWDVIIWKSGQRGVMKGAVEKLQKAVPPMPFAPKDFWKEADEQPVELRQKLVTLWAMRWLIHMDKEGKIAHQRTEDFLMSDERHQSEMADGIASMAGDIDELSYLDDPRIFHRLDLFNALMTPVEDDIQPLPPQEHTPWMDPSVAIDLVQGKLVNINGLVDAMSSMGM</sequence>
<proteinExistence type="predicted"/>
<accession>A0A9W8XF88</accession>
<comment type="caution">
    <text evidence="1">The sequence shown here is derived from an EMBL/GenBank/DDBJ whole genome shotgun (WGS) entry which is preliminary data.</text>
</comment>
<evidence type="ECO:0000313" key="1">
    <source>
        <dbReference type="EMBL" id="KAJ4348740.1"/>
    </source>
</evidence>
<keyword evidence="2" id="KW-1185">Reference proteome</keyword>
<dbReference type="EMBL" id="JAPEUX010000007">
    <property type="protein sequence ID" value="KAJ4348740.1"/>
    <property type="molecule type" value="Genomic_DNA"/>
</dbReference>
<name>A0A9W8XF88_9PLEO</name>
<dbReference type="GeneID" id="80913648"/>
<dbReference type="OrthoDB" id="3801165at2759"/>
<dbReference type="Proteomes" id="UP001140513">
    <property type="component" value="Unassembled WGS sequence"/>
</dbReference>
<evidence type="ECO:0000313" key="2">
    <source>
        <dbReference type="Proteomes" id="UP001140513"/>
    </source>
</evidence>
<reference evidence="1" key="1">
    <citation type="submission" date="2022-10" db="EMBL/GenBank/DDBJ databases">
        <title>Tapping the CABI collections for fungal endophytes: first genome assemblies for Collariella, Neodidymelliopsis, Ascochyta clinopodiicola, Didymella pomorum, Didymosphaeria variabile, Neocosmospora piperis and Neocucurbitaria cava.</title>
        <authorList>
            <person name="Hill R."/>
        </authorList>
    </citation>
    <scope>NUCLEOTIDE SEQUENCE</scope>
    <source>
        <strain evidence="1">IMI 356815</strain>
    </source>
</reference>
<dbReference type="RefSeq" id="XP_056068128.1">
    <property type="nucleotide sequence ID" value="XM_056218863.1"/>
</dbReference>
<protein>
    <submittedName>
        <fullName evidence="1">Uncharacterized protein</fullName>
    </submittedName>
</protein>
<gene>
    <name evidence="1" type="ORF">N0V89_010118</name>
</gene>
<dbReference type="AlphaFoldDB" id="A0A9W8XF88"/>